<dbReference type="InterPro" id="IPR009057">
    <property type="entry name" value="Homeodomain-like_sf"/>
</dbReference>
<evidence type="ECO:0000256" key="3">
    <source>
        <dbReference type="ARBA" id="ARBA00024308"/>
    </source>
</evidence>
<dbReference type="GO" id="GO:0006313">
    <property type="term" value="P:DNA transposition"/>
    <property type="evidence" value="ECO:0007669"/>
    <property type="project" value="InterPro"/>
</dbReference>
<dbReference type="PANTHER" id="PTHR37936:SF3">
    <property type="entry name" value="TRANSPOSASE INSC FOR INSERTION ELEMENT IS2A-RELATED"/>
    <property type="match status" value="1"/>
</dbReference>
<dbReference type="AlphaFoldDB" id="A0A212KGC9"/>
<gene>
    <name evidence="5" type="primary">insC</name>
    <name evidence="5" type="ORF">KL86DPRO_70032</name>
</gene>
<comment type="function">
    <text evidence="3">Involved in the transposition of the insertion sequence IS2.</text>
</comment>
<dbReference type="PANTHER" id="PTHR37936">
    <property type="entry name" value="TRANSPOSASE INSC FOR INSERTION ELEMENT IS2A-RELATED"/>
    <property type="match status" value="1"/>
</dbReference>
<dbReference type="SUPFAM" id="SSF46689">
    <property type="entry name" value="Homeodomain-like"/>
    <property type="match status" value="1"/>
</dbReference>
<protein>
    <submittedName>
        <fullName evidence="5">IS2 insertion element repressor InsA KpLE2 phage-like element</fullName>
    </submittedName>
</protein>
<evidence type="ECO:0000256" key="2">
    <source>
        <dbReference type="ARBA" id="ARBA00022578"/>
    </source>
</evidence>
<evidence type="ECO:0000256" key="1">
    <source>
        <dbReference type="ARBA" id="ARBA00009964"/>
    </source>
</evidence>
<comment type="similarity">
    <text evidence="1">Belongs to the transposase 8 family.</text>
</comment>
<dbReference type="EMBL" id="FLUQ01000007">
    <property type="protein sequence ID" value="SBW10796.1"/>
    <property type="molecule type" value="Genomic_DNA"/>
</dbReference>
<evidence type="ECO:0000256" key="4">
    <source>
        <dbReference type="SAM" id="Coils"/>
    </source>
</evidence>
<keyword evidence="2" id="KW-0815">Transposition</keyword>
<accession>A0A212KGC9</accession>
<dbReference type="GO" id="GO:0004803">
    <property type="term" value="F:transposase activity"/>
    <property type="evidence" value="ECO:0007669"/>
    <property type="project" value="InterPro"/>
</dbReference>
<proteinExistence type="inferred from homology"/>
<keyword evidence="4" id="KW-0175">Coiled coil</keyword>
<organism evidence="5">
    <name type="scientific">uncultured delta proteobacterium</name>
    <dbReference type="NCBI Taxonomy" id="34034"/>
    <lineage>
        <taxon>Bacteria</taxon>
        <taxon>Deltaproteobacteria</taxon>
        <taxon>environmental samples</taxon>
    </lineage>
</organism>
<dbReference type="Gene3D" id="1.10.10.10">
    <property type="entry name" value="Winged helix-like DNA-binding domain superfamily/Winged helix DNA-binding domain"/>
    <property type="match status" value="1"/>
</dbReference>
<reference evidence="5" key="1">
    <citation type="submission" date="2016-04" db="EMBL/GenBank/DDBJ databases">
        <authorList>
            <person name="Evans L.H."/>
            <person name="Alamgir A."/>
            <person name="Owens N."/>
            <person name="Weber N.D."/>
            <person name="Virtaneva K."/>
            <person name="Barbian K."/>
            <person name="Babar A."/>
            <person name="Rosenke K."/>
        </authorList>
    </citation>
    <scope>NUCLEOTIDE SEQUENCE</scope>
    <source>
        <strain evidence="5">86</strain>
    </source>
</reference>
<feature type="coiled-coil region" evidence="4">
    <location>
        <begin position="83"/>
        <end position="110"/>
    </location>
</feature>
<dbReference type="GO" id="GO:0003677">
    <property type="term" value="F:DNA binding"/>
    <property type="evidence" value="ECO:0007669"/>
    <property type="project" value="InterPro"/>
</dbReference>
<evidence type="ECO:0000313" key="5">
    <source>
        <dbReference type="EMBL" id="SBW10796.1"/>
    </source>
</evidence>
<sequence>MAGTSAKTSSTVEIVNITPRRRWSVGEKVRLIEASMAPGQSVSLVARAYGVAPNLLYRWRKQMSEGGKTAIEANDEVVSVAEVKTLKKRIRQLERVLGNKTLEVEILKEAVRIGREKKLISRLPLSGVEDFQ</sequence>
<dbReference type="Pfam" id="PF01527">
    <property type="entry name" value="HTH_Tnp_1"/>
    <property type="match status" value="1"/>
</dbReference>
<name>A0A212KGC9_9DELT</name>
<dbReference type="InterPro" id="IPR002514">
    <property type="entry name" value="Transposase_8"/>
</dbReference>
<dbReference type="InterPro" id="IPR036388">
    <property type="entry name" value="WH-like_DNA-bd_sf"/>
</dbReference>